<accession>A0A2R4C4T7</accession>
<evidence type="ECO:0000256" key="1">
    <source>
        <dbReference type="SAM" id="MobiDB-lite"/>
    </source>
</evidence>
<feature type="domain" description="Antibacterial effector protein Tle3 C-terminal" evidence="2">
    <location>
        <begin position="604"/>
        <end position="777"/>
    </location>
</feature>
<dbReference type="KEGG" id="masz:C9I28_01780"/>
<feature type="region of interest" description="Disordered" evidence="1">
    <location>
        <begin position="573"/>
        <end position="594"/>
    </location>
</feature>
<dbReference type="InterPro" id="IPR056221">
    <property type="entry name" value="Tle3_ab_dom"/>
</dbReference>
<dbReference type="OrthoDB" id="8829067at2"/>
<dbReference type="InterPro" id="IPR029058">
    <property type="entry name" value="AB_hydrolase_fold"/>
</dbReference>
<feature type="domain" description="T6SS Tle3 phospholipase effector alpha/beta" evidence="3">
    <location>
        <begin position="69"/>
        <end position="391"/>
    </location>
</feature>
<evidence type="ECO:0008006" key="6">
    <source>
        <dbReference type="Google" id="ProtNLM"/>
    </source>
</evidence>
<dbReference type="AlphaFoldDB" id="A0A2R4C4T7"/>
<evidence type="ECO:0000313" key="5">
    <source>
        <dbReference type="Proteomes" id="UP000240505"/>
    </source>
</evidence>
<organism evidence="4 5">
    <name type="scientific">Pseudoduganella armeniaca</name>
    <dbReference type="NCBI Taxonomy" id="2072590"/>
    <lineage>
        <taxon>Bacteria</taxon>
        <taxon>Pseudomonadati</taxon>
        <taxon>Pseudomonadota</taxon>
        <taxon>Betaproteobacteria</taxon>
        <taxon>Burkholderiales</taxon>
        <taxon>Oxalobacteraceae</taxon>
        <taxon>Telluria group</taxon>
        <taxon>Pseudoduganella</taxon>
    </lineage>
</organism>
<dbReference type="Proteomes" id="UP000240505">
    <property type="component" value="Chromosome"/>
</dbReference>
<sequence length="781" mass="85864">MASPSWSSAPRCTWWTSACCAAAKRKLEVTTMAESKRYPKPDYVARQASTVLQHKRTSDKVIEHPRDKPGNIIIVHGVNDVGAGFGAVEEGLCAGLERRLFRCFKPAAYTMPTDKNAVLDDPDAVYFKRKVAKDTDSPVIPFYWGYREIGHITRTINGQKVDRYGNRLDKDLSKGGGPFGNATSTLPDMWNRGAGAPADIIGDPLRPLKNAPGRMYMVLAARRLAALVAMIRDYEPTDTVTIVAHSQGCLVSLLAQAFLMEQGERTADTLILTHPPYSLDEEWSLAVDAVNLFSGGEDPAMAGRYDAIHGSQSLHGRLQTLVNIVKGVAKSKATAPAFAQLSEEASGGMVEGRWKPDGDRDNRGKVYLYFSPEDMTVALENMKGIGWQGIPDYIGGTQVKAVPVRHRYGRGGDYEIVSRSENKPVHVTRMPWQELGDSIRQRVFTAKQRWDPATRKAMPVLVGLPPHDFALRIKGEDDHAHVEKDGRTLRASLPVARWPIEPDDKPEAQRQGIRRINGEALARPCMADVRGSQIDADKLPAGSSRARLSAADRGPCEEVDPITAAIAVTSDKGLRAHQEECPDPTGRVSHPGTPQPLLATDLKRIEAAYNAKKNPAGLTETNQFTILAAIRHPDGRVIAAVRESPDVARRRWQHEISGKSFHSAIFDSSKNHSQVTAYDVAIGSGKACTDPNFYDYLCAVADWRLKIPNASDKPRSGILTWEKFVTKYISYFECEPISRQELIIGNVNYYSTGYLPKNLPLLTGNLATIVVSETTSGAHID</sequence>
<reference evidence="4 5" key="1">
    <citation type="submission" date="2018-03" db="EMBL/GenBank/DDBJ databases">
        <title>Massilia armeniaca sp. nov., isolated from desert soil.</title>
        <authorList>
            <person name="Huang H."/>
            <person name="Ren M."/>
        </authorList>
    </citation>
    <scope>NUCLEOTIDE SEQUENCE [LARGE SCALE GENOMIC DNA]</scope>
    <source>
        <strain evidence="4 5">ZMN-3</strain>
    </source>
</reference>
<evidence type="ECO:0000259" key="3">
    <source>
        <dbReference type="Pfam" id="PF24322"/>
    </source>
</evidence>
<evidence type="ECO:0000259" key="2">
    <source>
        <dbReference type="Pfam" id="PF11678"/>
    </source>
</evidence>
<dbReference type="EMBL" id="CP028324">
    <property type="protein sequence ID" value="AVR94581.1"/>
    <property type="molecule type" value="Genomic_DNA"/>
</dbReference>
<protein>
    <recommendedName>
        <fullName evidence="6">DUF3274 domain-containing protein</fullName>
    </recommendedName>
</protein>
<evidence type="ECO:0000313" key="4">
    <source>
        <dbReference type="EMBL" id="AVR94581.1"/>
    </source>
</evidence>
<dbReference type="SUPFAM" id="SSF53474">
    <property type="entry name" value="alpha/beta-Hydrolases"/>
    <property type="match status" value="1"/>
</dbReference>
<name>A0A2R4C4T7_9BURK</name>
<gene>
    <name evidence="4" type="ORF">C9I28_01780</name>
</gene>
<dbReference type="Gene3D" id="3.40.50.1820">
    <property type="entry name" value="alpha/beta hydrolase"/>
    <property type="match status" value="1"/>
</dbReference>
<dbReference type="Pfam" id="PF24322">
    <property type="entry name" value="Tle3"/>
    <property type="match status" value="1"/>
</dbReference>
<dbReference type="InterPro" id="IPR021692">
    <property type="entry name" value="Tle3_C"/>
</dbReference>
<keyword evidence="5" id="KW-1185">Reference proteome</keyword>
<proteinExistence type="predicted"/>
<dbReference type="Pfam" id="PF11678">
    <property type="entry name" value="Tle3_C"/>
    <property type="match status" value="1"/>
</dbReference>